<evidence type="ECO:0008006" key="4">
    <source>
        <dbReference type="Google" id="ProtNLM"/>
    </source>
</evidence>
<dbReference type="CDD" id="cd14688">
    <property type="entry name" value="bZIP_YAP"/>
    <property type="match status" value="1"/>
</dbReference>
<gene>
    <name evidence="2" type="ORF">DB88DRAFT_477069</name>
</gene>
<comment type="caution">
    <text evidence="2">The sequence shown here is derived from an EMBL/GenBank/DDBJ whole genome shotgun (WGS) entry which is preliminary data.</text>
</comment>
<accession>A0AAD9FVT0</accession>
<organism evidence="2 3">
    <name type="scientific">Papiliotrema laurentii</name>
    <name type="common">Cryptococcus laurentii</name>
    <dbReference type="NCBI Taxonomy" id="5418"/>
    <lineage>
        <taxon>Eukaryota</taxon>
        <taxon>Fungi</taxon>
        <taxon>Dikarya</taxon>
        <taxon>Basidiomycota</taxon>
        <taxon>Agaricomycotina</taxon>
        <taxon>Tremellomycetes</taxon>
        <taxon>Tremellales</taxon>
        <taxon>Rhynchogastremaceae</taxon>
        <taxon>Papiliotrema</taxon>
    </lineage>
</organism>
<protein>
    <recommendedName>
        <fullName evidence="4">BZIP domain-containing protein</fullName>
    </recommendedName>
</protein>
<proteinExistence type="predicted"/>
<evidence type="ECO:0000313" key="2">
    <source>
        <dbReference type="EMBL" id="KAK1927181.1"/>
    </source>
</evidence>
<dbReference type="AlphaFoldDB" id="A0AAD9FVT0"/>
<feature type="region of interest" description="Disordered" evidence="1">
    <location>
        <begin position="69"/>
        <end position="183"/>
    </location>
</feature>
<dbReference type="GO" id="GO:0003700">
    <property type="term" value="F:DNA-binding transcription factor activity"/>
    <property type="evidence" value="ECO:0007669"/>
    <property type="project" value="InterPro"/>
</dbReference>
<dbReference type="Proteomes" id="UP001182556">
    <property type="component" value="Unassembled WGS sequence"/>
</dbReference>
<keyword evidence="3" id="KW-1185">Reference proteome</keyword>
<feature type="region of interest" description="Disordered" evidence="1">
    <location>
        <begin position="1"/>
        <end position="36"/>
    </location>
</feature>
<feature type="compositionally biased region" description="Polar residues" evidence="1">
    <location>
        <begin position="145"/>
        <end position="154"/>
    </location>
</feature>
<dbReference type="Gene3D" id="1.20.5.170">
    <property type="match status" value="1"/>
</dbReference>
<feature type="compositionally biased region" description="Basic and acidic residues" evidence="1">
    <location>
        <begin position="12"/>
        <end position="25"/>
    </location>
</feature>
<feature type="compositionally biased region" description="Basic and acidic residues" evidence="1">
    <location>
        <begin position="99"/>
        <end position="118"/>
    </location>
</feature>
<evidence type="ECO:0000256" key="1">
    <source>
        <dbReference type="SAM" id="MobiDB-lite"/>
    </source>
</evidence>
<dbReference type="SUPFAM" id="SSF57959">
    <property type="entry name" value="Leucine zipper domain"/>
    <property type="match status" value="1"/>
</dbReference>
<dbReference type="EMBL" id="JAODAN010000001">
    <property type="protein sequence ID" value="KAK1927181.1"/>
    <property type="molecule type" value="Genomic_DNA"/>
</dbReference>
<feature type="region of interest" description="Disordered" evidence="1">
    <location>
        <begin position="232"/>
        <end position="271"/>
    </location>
</feature>
<dbReference type="InterPro" id="IPR046347">
    <property type="entry name" value="bZIP_sf"/>
</dbReference>
<sequence length="400" mass="43645">MDDQSDTLTPPPHKDRHEPRGRKPNDQLPPSRAREVQRAFRLRRAEHLAALEERINLLETENSQLRALLSLPEADRQRIGSGPTGRGKSLKEGGVPMSERVRARKEARERERRAKGLPEADTSESDARTGRDSATLSPRAASSAKPPNSTSSDINGHGQPHHTAPPAPTAASSTLPLFGQPDTSFNYQLPMPFNMPVSPDNGFPDFTGGAALNTDMFKSGHTPSYASMFNMFDSPETSTTNPPNPNPEPSLTHRRSPITPPISNPASTPAQPDLLTRLKQCCHLSDSHVVNDPGLLIFATRLCQSYPCSFSGAHPDPIAVSDSEHLMLEDSWRALKQQLDPTGDADGENRINTGRMAAELVCRAANSRGPGFIVCRYREGMSIKRSMIKQLIQGLGGSFD</sequence>
<evidence type="ECO:0000313" key="3">
    <source>
        <dbReference type="Proteomes" id="UP001182556"/>
    </source>
</evidence>
<name>A0AAD9FVT0_PAPLA</name>
<reference evidence="2" key="1">
    <citation type="submission" date="2023-02" db="EMBL/GenBank/DDBJ databases">
        <title>Identification and recombinant expression of a fungal hydrolase from Papiliotrema laurentii that hydrolyzes apple cutin and clears colloidal polyester polyurethane.</title>
        <authorList>
            <consortium name="DOE Joint Genome Institute"/>
            <person name="Roman V.A."/>
            <person name="Bojanowski C."/>
            <person name="Crable B.R."/>
            <person name="Wagner D.N."/>
            <person name="Hung C.S."/>
            <person name="Nadeau L.J."/>
            <person name="Schratz L."/>
            <person name="Haridas S."/>
            <person name="Pangilinan J."/>
            <person name="Lipzen A."/>
            <person name="Na H."/>
            <person name="Yan M."/>
            <person name="Ng V."/>
            <person name="Grigoriev I.V."/>
            <person name="Spatafora J.W."/>
            <person name="Barlow D."/>
            <person name="Biffinger J."/>
            <person name="Kelley-Loughnane N."/>
            <person name="Varaljay V.A."/>
            <person name="Crookes-Goodson W.J."/>
        </authorList>
    </citation>
    <scope>NUCLEOTIDE SEQUENCE</scope>
    <source>
        <strain evidence="2">5307AH</strain>
    </source>
</reference>